<dbReference type="InterPro" id="IPR043147">
    <property type="entry name" value="Penicillin_amidase_A-knob"/>
</dbReference>
<dbReference type="InterPro" id="IPR023343">
    <property type="entry name" value="Penicillin_amidase_dom1"/>
</dbReference>
<keyword evidence="5" id="KW-0479">Metal-binding</keyword>
<sequence length="843" mass="93094">MDLRHLPRWLFNLLITVALVLAALASLAVVTIRESFPQTEGSTTVTPLANPVTVLRDARGVPQIYADTPEDLFAAQGWVSAQDRFFEMDFRRRVTAGRLAEWFGPSQVATDSYVRTLGWRRVAEQEFAMLSSSSRRYLESYAAGVNAYLTSRQPSDLGVEYTILGLQGRGARPEPWSGVDSLAWLKAMAWQLDGNRTSEIENAVMRQVVGPQRAAELRPPFDPQVFEPIVGRGAPVAGEFDPNARQGQQRTAPELPAAAVPQLRAIAELDGKLPAMVADRDSGGLGSNSWVVSGERTASGKPMLANDPHLATSIPSVFTQVGLHCRNVSEGCPFDVTGYSFSGMPGVMIGHNADIAWGMTTPYVDTQDLYLEQVRGGKVRRGEDWVELETRTETIDVAGEEPRTITVRTGSHGPLLSDVDAQLRGVPAPETPDGVESAVALSWTALTPSASLDAVFGVNEARNFTEFRQAAERLKAPSQNLIYADTQGNIGYQLPGDLPRRGAGDGTVPMPGWDPAYDWQGRVPFAELPYAYNPPRNYIVAANQQIIANYPGVLGSDYSMGWRSQQIGERINALQRPMTVEDSQAIFTDNRVRFADRIVPSLLRVPPAEDWVRDGQQVLRDWDLQAGPDSAGAAYFQLVMKHLLRLTFDDEVPPELRTGNSDRWYGVLAELLRDPRNPWWDDKNTVIVEDRDTIIAQAMVDARRDITVLMSRDPSGWQWGKSHRLRLRNQTFGSSGIGALEAIFNRGDEPVGGGTAIVQAFGFDDRKWGFEVTSGPTMRMVVDLSDLDNSRWVNQSGQSGHPFHPNYDDQLELLARGEMPPWPYRREAVEAAAEERLELLPGS</sequence>
<keyword evidence="7" id="KW-1185">Reference proteome</keyword>
<dbReference type="InterPro" id="IPR002692">
    <property type="entry name" value="S45"/>
</dbReference>
<evidence type="ECO:0000313" key="6">
    <source>
        <dbReference type="EMBL" id="OYO11840.1"/>
    </source>
</evidence>
<comment type="caution">
    <text evidence="6">The sequence shown here is derived from an EMBL/GenBank/DDBJ whole genome shotgun (WGS) entry which is preliminary data.</text>
</comment>
<gene>
    <name evidence="6" type="ORF">CGZ94_14610</name>
</gene>
<dbReference type="SUPFAM" id="SSF56235">
    <property type="entry name" value="N-terminal nucleophile aminohydrolases (Ntn hydrolases)"/>
    <property type="match status" value="1"/>
</dbReference>
<dbReference type="CDD" id="cd03747">
    <property type="entry name" value="Ntn_PGA_like"/>
    <property type="match status" value="1"/>
</dbReference>
<dbReference type="AlphaFoldDB" id="A0A255G7C7"/>
<dbReference type="GO" id="GO:0016811">
    <property type="term" value="F:hydrolase activity, acting on carbon-nitrogen (but not peptide) bonds, in linear amides"/>
    <property type="evidence" value="ECO:0007669"/>
    <property type="project" value="InterPro"/>
</dbReference>
<dbReference type="Proteomes" id="UP000215896">
    <property type="component" value="Unassembled WGS sequence"/>
</dbReference>
<dbReference type="Gene3D" id="2.30.120.10">
    <property type="match status" value="1"/>
</dbReference>
<accession>A0A255G7C7</accession>
<dbReference type="GO" id="GO:0017000">
    <property type="term" value="P:antibiotic biosynthetic process"/>
    <property type="evidence" value="ECO:0007669"/>
    <property type="project" value="InterPro"/>
</dbReference>
<evidence type="ECO:0000313" key="7">
    <source>
        <dbReference type="Proteomes" id="UP000215896"/>
    </source>
</evidence>
<dbReference type="Gene3D" id="1.10.439.10">
    <property type="entry name" value="Penicillin Amidohydrolase, domain 1"/>
    <property type="match status" value="1"/>
</dbReference>
<dbReference type="InterPro" id="IPR029055">
    <property type="entry name" value="Ntn_hydrolases_N"/>
</dbReference>
<evidence type="ECO:0000256" key="5">
    <source>
        <dbReference type="PIRSR" id="PIRSR001227-2"/>
    </source>
</evidence>
<dbReference type="PANTHER" id="PTHR34218:SF4">
    <property type="entry name" value="ACYL-HOMOSERINE LACTONE ACYLASE QUIP"/>
    <property type="match status" value="1"/>
</dbReference>
<feature type="active site" description="Nucleophile" evidence="4">
    <location>
        <position position="287"/>
    </location>
</feature>
<dbReference type="Gene3D" id="3.60.20.10">
    <property type="entry name" value="Glutamine Phosphoribosylpyrophosphate, subunit 1, domain 1"/>
    <property type="match status" value="1"/>
</dbReference>
<dbReference type="InterPro" id="IPR043146">
    <property type="entry name" value="Penicillin_amidase_N_B-knob"/>
</dbReference>
<dbReference type="OrthoDB" id="5240333at2"/>
<reference evidence="6 7" key="1">
    <citation type="submission" date="2017-07" db="EMBL/GenBank/DDBJ databases">
        <title>Draft whole genome sequences of clinical Proprionibacteriaceae strains.</title>
        <authorList>
            <person name="Bernier A.-M."/>
            <person name="Bernard K."/>
            <person name="Domingo M.-C."/>
        </authorList>
    </citation>
    <scope>NUCLEOTIDE SEQUENCE [LARGE SCALE GENOMIC DNA]</scope>
    <source>
        <strain evidence="6 7">NML 030167</strain>
    </source>
</reference>
<evidence type="ECO:0000256" key="1">
    <source>
        <dbReference type="ARBA" id="ARBA00006586"/>
    </source>
</evidence>
<dbReference type="EMBL" id="NMVO01000015">
    <property type="protein sequence ID" value="OYO11840.1"/>
    <property type="molecule type" value="Genomic_DNA"/>
</dbReference>
<keyword evidence="2" id="KW-0378">Hydrolase</keyword>
<dbReference type="Pfam" id="PF01804">
    <property type="entry name" value="Penicil_amidase"/>
    <property type="match status" value="1"/>
</dbReference>
<feature type="binding site" evidence="5">
    <location>
        <position position="199"/>
    </location>
    <ligand>
        <name>Ca(2+)</name>
        <dbReference type="ChEBI" id="CHEBI:29108"/>
    </ligand>
</feature>
<feature type="binding site" evidence="5">
    <location>
        <position position="365"/>
    </location>
    <ligand>
        <name>Ca(2+)</name>
        <dbReference type="ChEBI" id="CHEBI:29108"/>
    </ligand>
</feature>
<evidence type="ECO:0000256" key="4">
    <source>
        <dbReference type="PIRSR" id="PIRSR001227-1"/>
    </source>
</evidence>
<dbReference type="GO" id="GO:0046872">
    <property type="term" value="F:metal ion binding"/>
    <property type="evidence" value="ECO:0007669"/>
    <property type="project" value="UniProtKB-KW"/>
</dbReference>
<comment type="cofactor">
    <cofactor evidence="5">
        <name>Ca(2+)</name>
        <dbReference type="ChEBI" id="CHEBI:29108"/>
    </cofactor>
    <text evidence="5">Binds 1 Ca(2+) ion per dimer.</text>
</comment>
<dbReference type="InterPro" id="IPR014395">
    <property type="entry name" value="Pen/GL7ACA/AHL_acylase"/>
</dbReference>
<dbReference type="PANTHER" id="PTHR34218">
    <property type="entry name" value="PEPTIDASE S45 PENICILLIN AMIDASE"/>
    <property type="match status" value="1"/>
</dbReference>
<feature type="binding site" evidence="5">
    <location>
        <position position="368"/>
    </location>
    <ligand>
        <name>Ca(2+)</name>
        <dbReference type="ChEBI" id="CHEBI:29108"/>
    </ligand>
</feature>
<dbReference type="PIRSF" id="PIRSF001227">
    <property type="entry name" value="Pen_acylase"/>
    <property type="match status" value="1"/>
</dbReference>
<evidence type="ECO:0000256" key="2">
    <source>
        <dbReference type="ARBA" id="ARBA00022801"/>
    </source>
</evidence>
<evidence type="ECO:0000256" key="3">
    <source>
        <dbReference type="ARBA" id="ARBA00023145"/>
    </source>
</evidence>
<protein>
    <submittedName>
        <fullName evidence="6">Penicillin acylase family protein</fullName>
    </submittedName>
</protein>
<dbReference type="Gene3D" id="1.10.1400.10">
    <property type="match status" value="1"/>
</dbReference>
<keyword evidence="3" id="KW-0865">Zymogen</keyword>
<proteinExistence type="inferred from homology"/>
<organism evidence="6 7">
    <name type="scientific">Enemella evansiae</name>
    <dbReference type="NCBI Taxonomy" id="2016499"/>
    <lineage>
        <taxon>Bacteria</taxon>
        <taxon>Bacillati</taxon>
        <taxon>Actinomycetota</taxon>
        <taxon>Actinomycetes</taxon>
        <taxon>Propionibacteriales</taxon>
        <taxon>Propionibacteriaceae</taxon>
        <taxon>Enemella</taxon>
    </lineage>
</organism>
<name>A0A255G7C7_9ACTN</name>
<keyword evidence="5" id="KW-0106">Calcium</keyword>
<comment type="similarity">
    <text evidence="1">Belongs to the peptidase S45 family.</text>
</comment>